<sequence>MAEKLQEAIDKEADDSSDLGYFAGYCRYAKEFPEMNLDDISQAIYRLAGVNVDQSESWAALRKINESLANDIFSLSHLANKLQKRKSPANQFFQLSEIANELFTTLGGVEMRHKMEKLLEAVKERIKLE</sequence>
<name>A0A6V8R0S2_TRIAP</name>
<comment type="caution">
    <text evidence="1">The sequence shown here is derived from an EMBL/GenBank/DDBJ whole genome shotgun (WGS) entry which is preliminary data.</text>
</comment>
<proteinExistence type="predicted"/>
<evidence type="ECO:0000313" key="2">
    <source>
        <dbReference type="Proteomes" id="UP000517252"/>
    </source>
</evidence>
<gene>
    <name evidence="1" type="ORF">TASIC1_0009023200</name>
</gene>
<protein>
    <submittedName>
        <fullName evidence="1">Uncharacterized protein</fullName>
    </submittedName>
</protein>
<evidence type="ECO:0000313" key="1">
    <source>
        <dbReference type="EMBL" id="GFP57895.1"/>
    </source>
</evidence>
<dbReference type="Proteomes" id="UP000517252">
    <property type="component" value="Unassembled WGS sequence"/>
</dbReference>
<organism evidence="1 2">
    <name type="scientific">Trichoderma asperellum</name>
    <name type="common">Filamentous fungus</name>
    <dbReference type="NCBI Taxonomy" id="101201"/>
    <lineage>
        <taxon>Eukaryota</taxon>
        <taxon>Fungi</taxon>
        <taxon>Dikarya</taxon>
        <taxon>Ascomycota</taxon>
        <taxon>Pezizomycotina</taxon>
        <taxon>Sordariomycetes</taxon>
        <taxon>Hypocreomycetidae</taxon>
        <taxon>Hypocreales</taxon>
        <taxon>Hypocreaceae</taxon>
        <taxon>Trichoderma</taxon>
    </lineage>
</organism>
<dbReference type="OrthoDB" id="4892796at2759"/>
<dbReference type="EMBL" id="BLZH01000009">
    <property type="protein sequence ID" value="GFP57895.1"/>
    <property type="molecule type" value="Genomic_DNA"/>
</dbReference>
<dbReference type="AlphaFoldDB" id="A0A6V8R0S2"/>
<reference evidence="1 2" key="1">
    <citation type="submission" date="2020-07" db="EMBL/GenBank/DDBJ databases">
        <title>Trichoderma asperellum IC-1 whole genome shotgun sequence.</title>
        <authorList>
            <person name="Kanamasa S."/>
            <person name="Takahashi H."/>
        </authorList>
    </citation>
    <scope>NUCLEOTIDE SEQUENCE [LARGE SCALE GENOMIC DNA]</scope>
    <source>
        <strain evidence="1 2">IC-1</strain>
    </source>
</reference>
<accession>A0A6V8R0S2</accession>